<keyword evidence="1" id="KW-0067">ATP-binding</keyword>
<evidence type="ECO:0000313" key="4">
    <source>
        <dbReference type="Proteomes" id="UP001061862"/>
    </source>
</evidence>
<reference evidence="3 4" key="1">
    <citation type="submission" date="2022-09" db="EMBL/GenBank/DDBJ databases">
        <title>Interaction between co-microsymbionts with complementary sets of symbiotic genes in legume-rhizobium systems.</title>
        <authorList>
            <person name="Safronova V."/>
            <person name="Sazanova A."/>
            <person name="Afonin A."/>
            <person name="Chirak E."/>
        </authorList>
    </citation>
    <scope>NUCLEOTIDE SEQUENCE [LARGE SCALE GENOMIC DNA]</scope>
    <source>
        <strain evidence="3 4">A18/4-1</strain>
    </source>
</reference>
<evidence type="ECO:0000313" key="3">
    <source>
        <dbReference type="EMBL" id="UXN71410.1"/>
    </source>
</evidence>
<feature type="domain" description="ATP-grasp" evidence="2">
    <location>
        <begin position="124"/>
        <end position="317"/>
    </location>
</feature>
<sequence>MSIPSPRSKGAIILGGSHGAIALARSLAGQGLDVWFVTNFTPLPRFSNAVHHWAEWPGAENPGAIEALEALVHKHSLENYLLIPAADEDVKFAAQQRERLSSLLVVTLPDWAQLQWACNKALTYQRAAELGIAVPRIYVVGDDLAATAASIEFPVVLKPTMRIAVNRFTQAKAWRADNAAEFIDLFTQAAQLQQGKDHIVVQEYIPGGGETQFSYAGLWWNGTPRASFAAQRTRQFPVEFSYTSTFVETVEQADVIAKGEAFLASIGHHGLCEIEFKRDPRTGELKLLDVNPRPWSWFGLAQAAGMDFGALLIALSAGETVDPPVARPGVGWMFMLRDGIVGLQLLAQGKLRLGDYLRSIGRTRTLATFAWRDPKPGLIELPLTAWRLLQRRIKPAGALTPAASTAASTISE</sequence>
<dbReference type="RefSeq" id="WP_262170949.1">
    <property type="nucleotide sequence ID" value="NZ_CP104965.1"/>
</dbReference>
<dbReference type="SUPFAM" id="SSF56059">
    <property type="entry name" value="Glutathione synthetase ATP-binding domain-like"/>
    <property type="match status" value="1"/>
</dbReference>
<evidence type="ECO:0000259" key="2">
    <source>
        <dbReference type="PROSITE" id="PS50975"/>
    </source>
</evidence>
<protein>
    <submittedName>
        <fullName evidence="3">ATP-grasp domain-containing protein</fullName>
    </submittedName>
</protein>
<dbReference type="PROSITE" id="PS50975">
    <property type="entry name" value="ATP_GRASP"/>
    <property type="match status" value="1"/>
</dbReference>
<name>A0ABY6CGW9_9HYPH</name>
<keyword evidence="1" id="KW-0547">Nucleotide-binding</keyword>
<dbReference type="Gene3D" id="3.30.470.20">
    <property type="entry name" value="ATP-grasp fold, B domain"/>
    <property type="match status" value="1"/>
</dbReference>
<dbReference type="EMBL" id="CP104965">
    <property type="protein sequence ID" value="UXN71410.1"/>
    <property type="molecule type" value="Genomic_DNA"/>
</dbReference>
<proteinExistence type="predicted"/>
<dbReference type="Proteomes" id="UP001061862">
    <property type="component" value="Chromosome"/>
</dbReference>
<keyword evidence="4" id="KW-1185">Reference proteome</keyword>
<dbReference type="InterPro" id="IPR011761">
    <property type="entry name" value="ATP-grasp"/>
</dbReference>
<gene>
    <name evidence="3" type="ORF">N8A98_09610</name>
</gene>
<evidence type="ECO:0000256" key="1">
    <source>
        <dbReference type="PROSITE-ProRule" id="PRU00409"/>
    </source>
</evidence>
<organism evidence="3 4">
    <name type="scientific">Devosia neptuniae</name>
    <dbReference type="NCBI Taxonomy" id="191302"/>
    <lineage>
        <taxon>Bacteria</taxon>
        <taxon>Pseudomonadati</taxon>
        <taxon>Pseudomonadota</taxon>
        <taxon>Alphaproteobacteria</taxon>
        <taxon>Hyphomicrobiales</taxon>
        <taxon>Devosiaceae</taxon>
        <taxon>Devosia</taxon>
    </lineage>
</organism>
<accession>A0ABY6CGW9</accession>